<feature type="domain" description="DED" evidence="3">
    <location>
        <begin position="5"/>
        <end position="83"/>
    </location>
</feature>
<feature type="coiled-coil region" evidence="1">
    <location>
        <begin position="81"/>
        <end position="111"/>
    </location>
</feature>
<evidence type="ECO:0000256" key="1">
    <source>
        <dbReference type="SAM" id="Coils"/>
    </source>
</evidence>
<organism evidence="4 5">
    <name type="scientific">Porites evermanni</name>
    <dbReference type="NCBI Taxonomy" id="104178"/>
    <lineage>
        <taxon>Eukaryota</taxon>
        <taxon>Metazoa</taxon>
        <taxon>Cnidaria</taxon>
        <taxon>Anthozoa</taxon>
        <taxon>Hexacorallia</taxon>
        <taxon>Scleractinia</taxon>
        <taxon>Fungiina</taxon>
        <taxon>Poritidae</taxon>
        <taxon>Porites</taxon>
    </lineage>
</organism>
<evidence type="ECO:0000313" key="5">
    <source>
        <dbReference type="Proteomes" id="UP001159427"/>
    </source>
</evidence>
<keyword evidence="5" id="KW-1185">Reference proteome</keyword>
<dbReference type="EMBL" id="CALNXI010000063">
    <property type="protein sequence ID" value="CAH3017470.1"/>
    <property type="molecule type" value="Genomic_DNA"/>
</dbReference>
<sequence length="989" mass="114274">MPEIEYNNLLYQISKRLDELNVGEQLLFLCRGKVTARSEENIQARSLFEELEEKGFLSPDHLVLLKGMLKGVNEWDLFEEVEKFETKRKEYNNLLEQIIRVLDELNHLERLVSICGGKIAEERQGNVLNVRSLFEELEENDWLGIDCLDTLKEILTQTEKSDLLKEVEEFEQRRSRENKFRKRKAQAASFVSSVSDKLSGVLNIKTVFKVVGGITIASTLSLLTHECTYDQLTNAINTCVLPAGANLIQISEGCVCLKVQVKNLSALEDLWRLYKVGTLRASLQALFVTDEVRELAGGGQVEVDVTIDEEEYEKARNELSTFREQDEPDGQEERKLKYLDQEKLSYITNYLEQTRDTDVHSLSTEDDSGKAASNSAPSEFGFEETSGMTQSIPRVPNPSPFSICQLPQSQGGGHLSSMVFPGILHRDHFPYHTIPYHTKPYHTILTHSLSHANSSCASRLIRRHNVRELLQKAVPACRLPEIFITACTVTYITAPLLSGRLYISRQSTSFSTFCFISEPGIMTVYILHVINYSYFCWFPDWEILLDTFLTFQSFLLDFTSSLCLKDLSKAVTEELTGRLNGDPTVFQQFLQLFGLDPAKNLDPEKLCEFFPHTPVRLLRDVFKELELFDLVDLLDKVKWRTLRPLPLKEMRKLLITNKRPTKFYSKAEVLIIECSHGVAVDDTDVERIGSFFKDLNSQSQVTKVTAKVPEELSHEALNLSRLQKTMEGDKDQRAKEKETMLKELLEKKLPQSWYRRKRKMPPAINTDKQLLSTFYKEEPAMKKSLEELTKEREKRKLKIELIDEEIKQQRKLQGELQAEKEKLQMAVSTVMDKWIDQVHDEGEEATLFCALYVEEGKKLYDEETIDKILEPTRELLRQKLAQIPNNIKLVIEYSRDFRLWQDGKIPQETLKLNLYRERKLSLATVLELLTKRRKTLDLISVFREVKRTLHIKMAPQRIAVLPNWWDTINIVCGVYENVSFLPRLQETDQ</sequence>
<keyword evidence="1" id="KW-0175">Coiled coil</keyword>
<protein>
    <recommendedName>
        <fullName evidence="3">DED domain-containing protein</fullName>
    </recommendedName>
</protein>
<dbReference type="SMART" id="SM00031">
    <property type="entry name" value="DED"/>
    <property type="match status" value="2"/>
</dbReference>
<accession>A0ABN8LPJ8</accession>
<dbReference type="InterPro" id="IPR001875">
    <property type="entry name" value="DED_dom"/>
</dbReference>
<name>A0ABN8LPJ8_9CNID</name>
<feature type="region of interest" description="Disordered" evidence="2">
    <location>
        <begin position="357"/>
        <end position="391"/>
    </location>
</feature>
<dbReference type="Gene3D" id="1.10.533.10">
    <property type="entry name" value="Death Domain, Fas"/>
    <property type="match status" value="2"/>
</dbReference>
<dbReference type="PANTHER" id="PTHR48169">
    <property type="entry name" value="DED DOMAIN-CONTAINING PROTEIN"/>
    <property type="match status" value="1"/>
</dbReference>
<dbReference type="Proteomes" id="UP001159427">
    <property type="component" value="Unassembled WGS sequence"/>
</dbReference>
<reference evidence="4 5" key="1">
    <citation type="submission" date="2022-05" db="EMBL/GenBank/DDBJ databases">
        <authorList>
            <consortium name="Genoscope - CEA"/>
            <person name="William W."/>
        </authorList>
    </citation>
    <scope>NUCLEOTIDE SEQUENCE [LARGE SCALE GENOMIC DNA]</scope>
</reference>
<gene>
    <name evidence="4" type="ORF">PEVE_00037879</name>
</gene>
<proteinExistence type="predicted"/>
<dbReference type="PROSITE" id="PS50168">
    <property type="entry name" value="DED"/>
    <property type="match status" value="2"/>
</dbReference>
<dbReference type="Pfam" id="PF01335">
    <property type="entry name" value="DED"/>
    <property type="match status" value="2"/>
</dbReference>
<dbReference type="InterPro" id="IPR011029">
    <property type="entry name" value="DEATH-like_dom_sf"/>
</dbReference>
<dbReference type="SUPFAM" id="SSF47986">
    <property type="entry name" value="DEATH domain"/>
    <property type="match status" value="2"/>
</dbReference>
<feature type="region of interest" description="Disordered" evidence="2">
    <location>
        <begin position="316"/>
        <end position="335"/>
    </location>
</feature>
<evidence type="ECO:0000256" key="2">
    <source>
        <dbReference type="SAM" id="MobiDB-lite"/>
    </source>
</evidence>
<comment type="caution">
    <text evidence="4">The sequence shown here is derived from an EMBL/GenBank/DDBJ whole genome shotgun (WGS) entry which is preliminary data.</text>
</comment>
<feature type="domain" description="DED" evidence="3">
    <location>
        <begin position="90"/>
        <end position="169"/>
    </location>
</feature>
<dbReference type="PANTHER" id="PTHR48169:SF3">
    <property type="entry name" value="CASP8 AND FADD LIKE APOPTOSIS REGULATOR"/>
    <property type="match status" value="1"/>
</dbReference>
<feature type="coiled-coil region" evidence="1">
    <location>
        <begin position="785"/>
        <end position="826"/>
    </location>
</feature>
<evidence type="ECO:0000259" key="3">
    <source>
        <dbReference type="PROSITE" id="PS50168"/>
    </source>
</evidence>
<evidence type="ECO:0000313" key="4">
    <source>
        <dbReference type="EMBL" id="CAH3017470.1"/>
    </source>
</evidence>